<keyword evidence="2" id="KW-1185">Reference proteome</keyword>
<sequence length="141" mass="14502">MRVEIARVADVGGAVEFRCDAGTAVGYWEGRPPSVGDVVDVEVDVPDDVTEWSVRGDVVAGVLEVMGDGTRVRVAGTVEEIGDPVVVLRVGSGVILVEFVDGELVVGGSAGASVVGGGPELSVGSVVEFVVPRIRLFPTNL</sequence>
<evidence type="ECO:0000313" key="2">
    <source>
        <dbReference type="Proteomes" id="UP001500751"/>
    </source>
</evidence>
<protein>
    <submittedName>
        <fullName evidence="1">Uncharacterized protein</fullName>
    </submittedName>
</protein>
<organism evidence="1 2">
    <name type="scientific">Catenulispora yoronensis</name>
    <dbReference type="NCBI Taxonomy" id="450799"/>
    <lineage>
        <taxon>Bacteria</taxon>
        <taxon>Bacillati</taxon>
        <taxon>Actinomycetota</taxon>
        <taxon>Actinomycetes</taxon>
        <taxon>Catenulisporales</taxon>
        <taxon>Catenulisporaceae</taxon>
        <taxon>Catenulispora</taxon>
    </lineage>
</organism>
<dbReference type="Proteomes" id="UP001500751">
    <property type="component" value="Unassembled WGS sequence"/>
</dbReference>
<name>A0ABP5FDS8_9ACTN</name>
<reference evidence="2" key="1">
    <citation type="journal article" date="2019" name="Int. J. Syst. Evol. Microbiol.">
        <title>The Global Catalogue of Microorganisms (GCM) 10K type strain sequencing project: providing services to taxonomists for standard genome sequencing and annotation.</title>
        <authorList>
            <consortium name="The Broad Institute Genomics Platform"/>
            <consortium name="The Broad Institute Genome Sequencing Center for Infectious Disease"/>
            <person name="Wu L."/>
            <person name="Ma J."/>
        </authorList>
    </citation>
    <scope>NUCLEOTIDE SEQUENCE [LARGE SCALE GENOMIC DNA]</scope>
    <source>
        <strain evidence="2">JCM 16014</strain>
    </source>
</reference>
<gene>
    <name evidence="1" type="ORF">GCM10009839_22350</name>
</gene>
<comment type="caution">
    <text evidence="1">The sequence shown here is derived from an EMBL/GenBank/DDBJ whole genome shotgun (WGS) entry which is preliminary data.</text>
</comment>
<proteinExistence type="predicted"/>
<accession>A0ABP5FDS8</accession>
<evidence type="ECO:0000313" key="1">
    <source>
        <dbReference type="EMBL" id="GAA2024100.1"/>
    </source>
</evidence>
<dbReference type="EMBL" id="BAAAQN010000009">
    <property type="protein sequence ID" value="GAA2024100.1"/>
    <property type="molecule type" value="Genomic_DNA"/>
</dbReference>
<dbReference type="RefSeq" id="WP_344665454.1">
    <property type="nucleotide sequence ID" value="NZ_BAAAQN010000009.1"/>
</dbReference>